<evidence type="ECO:0000313" key="1">
    <source>
        <dbReference type="EMBL" id="ANJ54501.1"/>
    </source>
</evidence>
<accession>A0A191YP48</accession>
<reference evidence="1 2" key="1">
    <citation type="journal article" date="2018" name="Syst. Appl. Microbiol.">
        <title>Pseudomonas silesiensis sp. nov. strain A3T isolated from a biological pesticide sewage treatment plant and analysis of the complete genome sequence.</title>
        <authorList>
            <person name="Kaminski M.A."/>
            <person name="Furmanczyk E.M."/>
            <person name="Sobczak A."/>
            <person name="Dziembowski A."/>
            <person name="Lipinski L."/>
        </authorList>
    </citation>
    <scope>NUCLEOTIDE SEQUENCE [LARGE SCALE GENOMIC DNA]</scope>
    <source>
        <strain evidence="1 2">A3</strain>
    </source>
</reference>
<keyword evidence="2" id="KW-1185">Reference proteome</keyword>
<dbReference type="EMBL" id="CP014870">
    <property type="protein sequence ID" value="ANJ54501.1"/>
    <property type="molecule type" value="Genomic_DNA"/>
</dbReference>
<evidence type="ECO:0000313" key="2">
    <source>
        <dbReference type="Proteomes" id="UP000078354"/>
    </source>
</evidence>
<name>A0A191YP48_9PSED</name>
<organism evidence="1 2">
    <name type="scientific">Pseudomonas silesiensis</name>
    <dbReference type="NCBI Taxonomy" id="1853130"/>
    <lineage>
        <taxon>Bacteria</taxon>
        <taxon>Pseudomonadati</taxon>
        <taxon>Pseudomonadota</taxon>
        <taxon>Gammaproteobacteria</taxon>
        <taxon>Pseudomonadales</taxon>
        <taxon>Pseudomonadaceae</taxon>
        <taxon>Pseudomonas</taxon>
    </lineage>
</organism>
<gene>
    <name evidence="1" type="ORF">PMA3_04715</name>
</gene>
<proteinExistence type="predicted"/>
<dbReference type="KEGG" id="psil:PMA3_04715"/>
<protein>
    <submittedName>
        <fullName evidence="1">Uncharacterized protein</fullName>
    </submittedName>
</protein>
<sequence>MKKRHSEGYKMGPRVGVLPAACNDNLNHCGIELAPGGVPTMEVNDNACNLDQRVALESFARPVSLPQVLC</sequence>
<dbReference type="Proteomes" id="UP000078354">
    <property type="component" value="Chromosome"/>
</dbReference>
<dbReference type="AlphaFoldDB" id="A0A191YP48"/>